<gene>
    <name evidence="3" type="ORF">OE104_14405</name>
</gene>
<dbReference type="Proteomes" id="UP001164718">
    <property type="component" value="Chromosome"/>
</dbReference>
<dbReference type="CDD" id="cd03392">
    <property type="entry name" value="PAP2_like_2"/>
    <property type="match status" value="1"/>
</dbReference>
<keyword evidence="1" id="KW-0472">Membrane</keyword>
<proteinExistence type="predicted"/>
<evidence type="ECO:0000256" key="1">
    <source>
        <dbReference type="SAM" id="Phobius"/>
    </source>
</evidence>
<dbReference type="InterPro" id="IPR036938">
    <property type="entry name" value="PAP2/HPO_sf"/>
</dbReference>
<keyword evidence="1" id="KW-1133">Transmembrane helix</keyword>
<dbReference type="KEGG" id="faf:OE104_14405"/>
<protein>
    <submittedName>
        <fullName evidence="3">Phosphatase PAP2 family protein</fullName>
    </submittedName>
</protein>
<feature type="transmembrane region" description="Helical" evidence="1">
    <location>
        <begin position="58"/>
        <end position="77"/>
    </location>
</feature>
<organism evidence="3 4">
    <name type="scientific">Fervidibacillus albus</name>
    <dbReference type="NCBI Taxonomy" id="2980026"/>
    <lineage>
        <taxon>Bacteria</taxon>
        <taxon>Bacillati</taxon>
        <taxon>Bacillota</taxon>
        <taxon>Bacilli</taxon>
        <taxon>Bacillales</taxon>
        <taxon>Bacillaceae</taxon>
        <taxon>Fervidibacillus</taxon>
    </lineage>
</organism>
<evidence type="ECO:0000259" key="2">
    <source>
        <dbReference type="SMART" id="SM00014"/>
    </source>
</evidence>
<accession>A0A9E8LU46</accession>
<dbReference type="EMBL" id="CP106878">
    <property type="protein sequence ID" value="WAA09688.1"/>
    <property type="molecule type" value="Genomic_DNA"/>
</dbReference>
<dbReference type="Gene3D" id="1.20.144.10">
    <property type="entry name" value="Phosphatidic acid phosphatase type 2/haloperoxidase"/>
    <property type="match status" value="2"/>
</dbReference>
<evidence type="ECO:0000313" key="3">
    <source>
        <dbReference type="EMBL" id="WAA09688.1"/>
    </source>
</evidence>
<dbReference type="Pfam" id="PF01569">
    <property type="entry name" value="PAP2"/>
    <property type="match status" value="1"/>
</dbReference>
<dbReference type="SMART" id="SM00014">
    <property type="entry name" value="acidPPc"/>
    <property type="match status" value="1"/>
</dbReference>
<reference evidence="3" key="1">
    <citation type="submission" date="2022-09" db="EMBL/GenBank/DDBJ databases">
        <title>Complete Genomes of Fervidibacillus albus and Fervidibacillus halotolerans isolated from tidal flat sediments.</title>
        <authorList>
            <person name="Kwon K.K."/>
            <person name="Yang S.-H."/>
            <person name="Park M.J."/>
            <person name="Oh H.-M."/>
        </authorList>
    </citation>
    <scope>NUCLEOTIDE SEQUENCE</scope>
    <source>
        <strain evidence="3">MEBiC13591</strain>
    </source>
</reference>
<keyword evidence="4" id="KW-1185">Reference proteome</keyword>
<feature type="transmembrane region" description="Helical" evidence="1">
    <location>
        <begin position="181"/>
        <end position="198"/>
    </location>
</feature>
<feature type="domain" description="Phosphatidic acid phosphatase type 2/haloperoxidase" evidence="2">
    <location>
        <begin position="83"/>
        <end position="196"/>
    </location>
</feature>
<evidence type="ECO:0000313" key="4">
    <source>
        <dbReference type="Proteomes" id="UP001164718"/>
    </source>
</evidence>
<dbReference type="PANTHER" id="PTHR14969">
    <property type="entry name" value="SPHINGOSINE-1-PHOSPHATE PHOSPHOHYDROLASE"/>
    <property type="match status" value="1"/>
</dbReference>
<feature type="transmembrane region" description="Helical" evidence="1">
    <location>
        <begin position="84"/>
        <end position="101"/>
    </location>
</feature>
<dbReference type="RefSeq" id="WP_275417471.1">
    <property type="nucleotide sequence ID" value="NZ_CP106878.1"/>
</dbReference>
<dbReference type="PANTHER" id="PTHR14969:SF13">
    <property type="entry name" value="AT30094P"/>
    <property type="match status" value="1"/>
</dbReference>
<name>A0A9E8LU46_9BACI</name>
<sequence length="208" mass="23549">MHMRKTMIITFMFVLLFIILAVGVQFTAIQQFDSTTMNNITEWREEGWTSFFQTLTKAGSTLTYAVIALIFSVYFAWKRNWVDLFLTFTSVLGAWAINSLLKEWFARERPDVVHLVEADGYSFPSSTAMISIALYGFLVYVLLLKLRNPISKVVILGVTGMLIVLIGFSRVYLGVHFPTDIIGGFFAGGFWLGVCIAIRKKMNPSTNK</sequence>
<keyword evidence="1" id="KW-0812">Transmembrane</keyword>
<feature type="transmembrane region" description="Helical" evidence="1">
    <location>
        <begin position="121"/>
        <end position="143"/>
    </location>
</feature>
<dbReference type="SUPFAM" id="SSF48317">
    <property type="entry name" value="Acid phosphatase/Vanadium-dependent haloperoxidase"/>
    <property type="match status" value="1"/>
</dbReference>
<feature type="transmembrane region" description="Helical" evidence="1">
    <location>
        <begin position="155"/>
        <end position="175"/>
    </location>
</feature>
<dbReference type="InterPro" id="IPR000326">
    <property type="entry name" value="PAP2/HPO"/>
</dbReference>
<dbReference type="AlphaFoldDB" id="A0A9E8LU46"/>